<dbReference type="AlphaFoldDB" id="A0A928Q3Y0"/>
<proteinExistence type="predicted"/>
<evidence type="ECO:0000256" key="1">
    <source>
        <dbReference type="SAM" id="Coils"/>
    </source>
</evidence>
<evidence type="ECO:0000313" key="3">
    <source>
        <dbReference type="EMBL" id="MBE6833401.1"/>
    </source>
</evidence>
<accession>A0A928Q3Y0</accession>
<feature type="coiled-coil region" evidence="1">
    <location>
        <begin position="62"/>
        <end position="103"/>
    </location>
</feature>
<organism evidence="3 4">
    <name type="scientific">Faecalispora sporosphaeroides</name>
    <dbReference type="NCBI Taxonomy" id="1549"/>
    <lineage>
        <taxon>Bacteria</taxon>
        <taxon>Bacillati</taxon>
        <taxon>Bacillota</taxon>
        <taxon>Clostridia</taxon>
        <taxon>Eubacteriales</taxon>
        <taxon>Oscillospiraceae</taxon>
        <taxon>Faecalispora</taxon>
    </lineage>
</organism>
<comment type="caution">
    <text evidence="3">The sequence shown here is derived from an EMBL/GenBank/DDBJ whole genome shotgun (WGS) entry which is preliminary data.</text>
</comment>
<gene>
    <name evidence="3" type="ORF">E7512_07465</name>
</gene>
<feature type="region of interest" description="Disordered" evidence="2">
    <location>
        <begin position="131"/>
        <end position="176"/>
    </location>
</feature>
<dbReference type="EMBL" id="SVNY01000003">
    <property type="protein sequence ID" value="MBE6833401.1"/>
    <property type="molecule type" value="Genomic_DNA"/>
</dbReference>
<protein>
    <submittedName>
        <fullName evidence="3">Uncharacterized protein</fullName>
    </submittedName>
</protein>
<dbReference type="Proteomes" id="UP000754750">
    <property type="component" value="Unassembled WGS sequence"/>
</dbReference>
<name>A0A928Q3Y0_9FIRM</name>
<keyword evidence="1" id="KW-0175">Coiled coil</keyword>
<evidence type="ECO:0000256" key="2">
    <source>
        <dbReference type="SAM" id="MobiDB-lite"/>
    </source>
</evidence>
<reference evidence="3" key="1">
    <citation type="submission" date="2019-04" db="EMBL/GenBank/DDBJ databases">
        <title>Evolution of Biomass-Degrading Anaerobic Consortia Revealed by Metagenomics.</title>
        <authorList>
            <person name="Peng X."/>
        </authorList>
    </citation>
    <scope>NUCLEOTIDE SEQUENCE</scope>
    <source>
        <strain evidence="3">SIG551</strain>
    </source>
</reference>
<dbReference type="RefSeq" id="WP_326840336.1">
    <property type="nucleotide sequence ID" value="NZ_JBKWRC010000002.1"/>
</dbReference>
<evidence type="ECO:0000313" key="4">
    <source>
        <dbReference type="Proteomes" id="UP000754750"/>
    </source>
</evidence>
<sequence>MKILSSVASNVTKAIDFVVEANRKNALINRIKAVVRCEEKNIDRAYIALGKYYFNNLRDKNLEETERHCLALENSRRRLDRALSRLEELTDEEEDDYNEYEDYEDCYTGQTHDAEFDSYDDDMYEDERDLRRVDGVGRTHSHGTAEYDEEFSTSETNISGEAADETDGSVIPPAEE</sequence>